<name>A0A1I7YW88_9BILA</name>
<organism evidence="1 2">
    <name type="scientific">Steinernema glaseri</name>
    <dbReference type="NCBI Taxonomy" id="37863"/>
    <lineage>
        <taxon>Eukaryota</taxon>
        <taxon>Metazoa</taxon>
        <taxon>Ecdysozoa</taxon>
        <taxon>Nematoda</taxon>
        <taxon>Chromadorea</taxon>
        <taxon>Rhabditida</taxon>
        <taxon>Tylenchina</taxon>
        <taxon>Panagrolaimomorpha</taxon>
        <taxon>Strongyloidoidea</taxon>
        <taxon>Steinernematidae</taxon>
        <taxon>Steinernema</taxon>
    </lineage>
</organism>
<dbReference type="WBParaSite" id="L893_g2033.t1">
    <property type="protein sequence ID" value="L893_g2033.t1"/>
    <property type="gene ID" value="L893_g2033"/>
</dbReference>
<keyword evidence="1" id="KW-1185">Reference proteome</keyword>
<accession>A0A1I7YW88</accession>
<evidence type="ECO:0000313" key="1">
    <source>
        <dbReference type="Proteomes" id="UP000095287"/>
    </source>
</evidence>
<proteinExistence type="predicted"/>
<sequence>MGRDILGVYQATTALLKKVPAGKFSSFVLTTYLAKGSTYAINSYSFRTSADFLNALQNTVISPGASQQPTISALRDALSKEPLTRPKSTVFVFTDAPSANASAFDPSETATTDESAVVRSAIHWGLRVR</sequence>
<reference evidence="2" key="1">
    <citation type="submission" date="2016-11" db="UniProtKB">
        <authorList>
            <consortium name="WormBaseParasite"/>
        </authorList>
    </citation>
    <scope>IDENTIFICATION</scope>
</reference>
<dbReference type="AlphaFoldDB" id="A0A1I7YW88"/>
<evidence type="ECO:0000313" key="2">
    <source>
        <dbReference type="WBParaSite" id="L893_g2033.t1"/>
    </source>
</evidence>
<dbReference type="Proteomes" id="UP000095287">
    <property type="component" value="Unplaced"/>
</dbReference>
<protein>
    <submittedName>
        <fullName evidence="2">VWFA domain-containing protein</fullName>
    </submittedName>
</protein>